<dbReference type="RefSeq" id="WP_244555614.1">
    <property type="nucleotide sequence ID" value="NZ_FUYX01000009.1"/>
</dbReference>
<dbReference type="InterPro" id="IPR025484">
    <property type="entry name" value="DUF4376"/>
</dbReference>
<sequence>MIEIPFTSADDAILVMQALTEPARMSAFYQPPDGAARALIHVAEEFAPEVQALAADLPSARKSVLLAYAADLRWRKEVGGITVAGVPVATDDRAKVMITGARVAATVDPQWSTVWHGADGNTYPVDAAAMIAISDEVQAHVNIGFATFAAVKADIEAGTITTTAEINAAFAV</sequence>
<dbReference type="EMBL" id="FUYX01000009">
    <property type="protein sequence ID" value="SKB96756.1"/>
    <property type="molecule type" value="Genomic_DNA"/>
</dbReference>
<reference evidence="2 3" key="1">
    <citation type="submission" date="2017-02" db="EMBL/GenBank/DDBJ databases">
        <authorList>
            <person name="Peterson S.W."/>
        </authorList>
    </citation>
    <scope>NUCLEOTIDE SEQUENCE [LARGE SCALE GENOMIC DNA]</scope>
    <source>
        <strain evidence="2 3">DSM 9653</strain>
    </source>
</reference>
<dbReference type="Pfam" id="PF14301">
    <property type="entry name" value="DUF4376"/>
    <property type="match status" value="1"/>
</dbReference>
<dbReference type="Proteomes" id="UP000190130">
    <property type="component" value="Unassembled WGS sequence"/>
</dbReference>
<proteinExistence type="predicted"/>
<organism evidence="2 3">
    <name type="scientific">Bosea thiooxidans</name>
    <dbReference type="NCBI Taxonomy" id="53254"/>
    <lineage>
        <taxon>Bacteria</taxon>
        <taxon>Pseudomonadati</taxon>
        <taxon>Pseudomonadota</taxon>
        <taxon>Alphaproteobacteria</taxon>
        <taxon>Hyphomicrobiales</taxon>
        <taxon>Boseaceae</taxon>
        <taxon>Bosea</taxon>
    </lineage>
</organism>
<gene>
    <name evidence="2" type="ORF">SAMN05660750_03311</name>
</gene>
<evidence type="ECO:0000313" key="2">
    <source>
        <dbReference type="EMBL" id="SKB96756.1"/>
    </source>
</evidence>
<accession>A0A1T5FKZ3</accession>
<feature type="domain" description="DUF4376" evidence="1">
    <location>
        <begin position="62"/>
        <end position="167"/>
    </location>
</feature>
<name>A0A1T5FKZ3_9HYPH</name>
<dbReference type="AlphaFoldDB" id="A0A1T5FKZ3"/>
<protein>
    <recommendedName>
        <fullName evidence="1">DUF4376 domain-containing protein</fullName>
    </recommendedName>
</protein>
<evidence type="ECO:0000259" key="1">
    <source>
        <dbReference type="Pfam" id="PF14301"/>
    </source>
</evidence>
<evidence type="ECO:0000313" key="3">
    <source>
        <dbReference type="Proteomes" id="UP000190130"/>
    </source>
</evidence>